<sequence>MKRLFAVLLASLFALTLVACGGGSAPASDLTADQMAQAIVDSRPTEENEAYTIFTLSANGSTAMAGASQQLTQEQIDSQTQLSLSMLGLTAEDVQQAAFSVSLMNVKAYGVGVFSPAEGKTQQVKDALQEFVEAQQAAQQNYLPDQYAIAKAAKVETLKNGLVVVVMCENQDTVFAALDKALNQ</sequence>
<protein>
    <submittedName>
        <fullName evidence="2">DUF4358 domain-containing protein</fullName>
    </submittedName>
</protein>
<dbReference type="EMBL" id="JAHLFP010000046">
    <property type="protein sequence ID" value="MBU3806347.1"/>
    <property type="molecule type" value="Genomic_DNA"/>
</dbReference>
<dbReference type="AlphaFoldDB" id="A0A948WQ70"/>
<feature type="chain" id="PRO_5038603766" evidence="1">
    <location>
        <begin position="20"/>
        <end position="184"/>
    </location>
</feature>
<gene>
    <name evidence="2" type="ORF">H9882_05585</name>
</gene>
<name>A0A948WQ70_9FIRM</name>
<feature type="signal peptide" evidence="1">
    <location>
        <begin position="1"/>
        <end position="19"/>
    </location>
</feature>
<organism evidence="2 3">
    <name type="scientific">Candidatus Allofournierella pullistercoris</name>
    <dbReference type="NCBI Taxonomy" id="2838597"/>
    <lineage>
        <taxon>Bacteria</taxon>
        <taxon>Bacillati</taxon>
        <taxon>Bacillota</taxon>
        <taxon>Clostridia</taxon>
        <taxon>Eubacteriales</taxon>
        <taxon>Oscillospiraceae</taxon>
        <taxon>Allofournierella</taxon>
    </lineage>
</organism>
<evidence type="ECO:0000313" key="3">
    <source>
        <dbReference type="Proteomes" id="UP000713596"/>
    </source>
</evidence>
<dbReference type="Pfam" id="PF14270">
    <property type="entry name" value="DUF4358"/>
    <property type="match status" value="1"/>
</dbReference>
<comment type="caution">
    <text evidence="2">The sequence shown here is derived from an EMBL/GenBank/DDBJ whole genome shotgun (WGS) entry which is preliminary data.</text>
</comment>
<accession>A0A948WQ70</accession>
<reference evidence="2" key="2">
    <citation type="submission" date="2021-04" db="EMBL/GenBank/DDBJ databases">
        <authorList>
            <person name="Gilroy R."/>
        </authorList>
    </citation>
    <scope>NUCLEOTIDE SEQUENCE</scope>
    <source>
        <strain evidence="2">B5_2728</strain>
    </source>
</reference>
<evidence type="ECO:0000256" key="1">
    <source>
        <dbReference type="SAM" id="SignalP"/>
    </source>
</evidence>
<proteinExistence type="predicted"/>
<evidence type="ECO:0000313" key="2">
    <source>
        <dbReference type="EMBL" id="MBU3806347.1"/>
    </source>
</evidence>
<dbReference type="Proteomes" id="UP000713596">
    <property type="component" value="Unassembled WGS sequence"/>
</dbReference>
<keyword evidence="1" id="KW-0732">Signal</keyword>
<dbReference type="PROSITE" id="PS51257">
    <property type="entry name" value="PROKAR_LIPOPROTEIN"/>
    <property type="match status" value="1"/>
</dbReference>
<reference evidence="2" key="1">
    <citation type="journal article" date="2021" name="PeerJ">
        <title>Extensive microbial diversity within the chicken gut microbiome revealed by metagenomics and culture.</title>
        <authorList>
            <person name="Gilroy R."/>
            <person name="Ravi A."/>
            <person name="Getino M."/>
            <person name="Pursley I."/>
            <person name="Horton D.L."/>
            <person name="Alikhan N.F."/>
            <person name="Baker D."/>
            <person name="Gharbi K."/>
            <person name="Hall N."/>
            <person name="Watson M."/>
            <person name="Adriaenssens E.M."/>
            <person name="Foster-Nyarko E."/>
            <person name="Jarju S."/>
            <person name="Secka A."/>
            <person name="Antonio M."/>
            <person name="Oren A."/>
            <person name="Chaudhuri R.R."/>
            <person name="La Ragione R."/>
            <person name="Hildebrand F."/>
            <person name="Pallen M.J."/>
        </authorList>
    </citation>
    <scope>NUCLEOTIDE SEQUENCE</scope>
    <source>
        <strain evidence="2">B5_2728</strain>
    </source>
</reference>
<dbReference type="InterPro" id="IPR025648">
    <property type="entry name" value="DUF4358"/>
</dbReference>